<dbReference type="InterPro" id="IPR015421">
    <property type="entry name" value="PyrdxlP-dep_Trfase_major"/>
</dbReference>
<organism evidence="1 2">
    <name type="scientific">Pseudomonas monteilii</name>
    <dbReference type="NCBI Taxonomy" id="76759"/>
    <lineage>
        <taxon>Bacteria</taxon>
        <taxon>Pseudomonadati</taxon>
        <taxon>Pseudomonadota</taxon>
        <taxon>Gammaproteobacteria</taxon>
        <taxon>Pseudomonadales</taxon>
        <taxon>Pseudomonadaceae</taxon>
        <taxon>Pseudomonas</taxon>
    </lineage>
</organism>
<gene>
    <name evidence="1" type="ORF">AYJ70_13215</name>
</gene>
<dbReference type="EMBL" id="LSTU01000078">
    <property type="protein sequence ID" value="OAH42448.1"/>
    <property type="molecule type" value="Genomic_DNA"/>
</dbReference>
<proteinExistence type="predicted"/>
<evidence type="ECO:0000313" key="2">
    <source>
        <dbReference type="Proteomes" id="UP000077242"/>
    </source>
</evidence>
<sequence length="113" mass="12719">MELHIRLEGRKGLADQLYLLQWALAGFLGEGHLNKHIRRCHEVYSACRERILARLGGDPSLWFSKVEVGLYSLAPLFSKAPVRPGLLLGFGAIELLDIDPALDRVRDTLKRLS</sequence>
<dbReference type="Proteomes" id="UP000077242">
    <property type="component" value="Unassembled WGS sequence"/>
</dbReference>
<comment type="caution">
    <text evidence="1">The sequence shown here is derived from an EMBL/GenBank/DDBJ whole genome shotgun (WGS) entry which is preliminary data.</text>
</comment>
<dbReference type="Gene3D" id="3.40.640.10">
    <property type="entry name" value="Type I PLP-dependent aspartate aminotransferase-like (Major domain)"/>
    <property type="match status" value="1"/>
</dbReference>
<protein>
    <submittedName>
        <fullName evidence="1">Uncharacterized protein</fullName>
    </submittedName>
</protein>
<dbReference type="InterPro" id="IPR015424">
    <property type="entry name" value="PyrdxlP-dep_Trfase"/>
</dbReference>
<evidence type="ECO:0000313" key="1">
    <source>
        <dbReference type="EMBL" id="OAH42448.1"/>
    </source>
</evidence>
<dbReference type="SUPFAM" id="SSF53383">
    <property type="entry name" value="PLP-dependent transferases"/>
    <property type="match status" value="1"/>
</dbReference>
<name>A0AAP7FHB2_9PSED</name>
<reference evidence="2" key="1">
    <citation type="submission" date="2016-02" db="EMBL/GenBank/DDBJ databases">
        <title>Dietzia cinnamea strain CD11_5 genome sequencing and assembly.</title>
        <authorList>
            <person name="Kaur G."/>
            <person name="Nair G.R."/>
            <person name="Mayilraj S."/>
        </authorList>
    </citation>
    <scope>NUCLEOTIDE SEQUENCE [LARGE SCALE GENOMIC DNA]</scope>
    <source>
        <strain evidence="2">CD10_2</strain>
    </source>
</reference>
<accession>A0AAP7FHB2</accession>
<dbReference type="AlphaFoldDB" id="A0AAP7FHB2"/>